<protein>
    <submittedName>
        <fullName evidence="7">FMN reductase</fullName>
    </submittedName>
</protein>
<organism evidence="7 8">
    <name type="scientific">Methanoculleus sediminis</name>
    <dbReference type="NCBI Taxonomy" id="1550566"/>
    <lineage>
        <taxon>Archaea</taxon>
        <taxon>Methanobacteriati</taxon>
        <taxon>Methanobacteriota</taxon>
        <taxon>Stenosarchaea group</taxon>
        <taxon>Methanomicrobia</taxon>
        <taxon>Methanomicrobiales</taxon>
        <taxon>Methanomicrobiaceae</taxon>
        <taxon>Methanoculleus</taxon>
    </lineage>
</organism>
<evidence type="ECO:0000256" key="5">
    <source>
        <dbReference type="ARBA" id="ARBA00038292"/>
    </source>
</evidence>
<dbReference type="Proteomes" id="UP000035301">
    <property type="component" value="Unassembled WGS sequence"/>
</dbReference>
<dbReference type="OrthoDB" id="9059at2157"/>
<comment type="cofactor">
    <cofactor evidence="2">
        <name>[4Fe-4S] cluster</name>
        <dbReference type="ChEBI" id="CHEBI:49883"/>
    </cofactor>
</comment>
<keyword evidence="4" id="KW-0288">FMN</keyword>
<proteinExistence type="inferred from homology"/>
<dbReference type="PANTHER" id="PTHR43278:SF4">
    <property type="entry name" value="NAD(P)H-DEPENDENT FMN-CONTAINING OXIDOREDUCTASE YWQN-RELATED"/>
    <property type="match status" value="1"/>
</dbReference>
<dbReference type="STRING" id="1550566.SZ63_00145"/>
<evidence type="ECO:0000256" key="1">
    <source>
        <dbReference type="ARBA" id="ARBA00001917"/>
    </source>
</evidence>
<dbReference type="InterPro" id="IPR029039">
    <property type="entry name" value="Flavoprotein-like_sf"/>
</dbReference>
<name>A0A0H1R285_9EURY</name>
<evidence type="ECO:0000313" key="8">
    <source>
        <dbReference type="Proteomes" id="UP000035301"/>
    </source>
</evidence>
<feature type="domain" description="NADPH-dependent FMN reductase-like" evidence="6">
    <location>
        <begin position="6"/>
        <end position="156"/>
    </location>
</feature>
<keyword evidence="8" id="KW-1185">Reference proteome</keyword>
<evidence type="ECO:0000259" key="6">
    <source>
        <dbReference type="Pfam" id="PF03358"/>
    </source>
</evidence>
<gene>
    <name evidence="7" type="ORF">SZ63_00145</name>
</gene>
<dbReference type="RefSeq" id="WP_048179271.1">
    <property type="nucleotide sequence ID" value="NZ_JXOJ01000001.1"/>
</dbReference>
<accession>A0A0H1R285</accession>
<evidence type="ECO:0000256" key="3">
    <source>
        <dbReference type="ARBA" id="ARBA00022630"/>
    </source>
</evidence>
<dbReference type="InterPro" id="IPR051796">
    <property type="entry name" value="ISF_SsuE-like"/>
</dbReference>
<dbReference type="Pfam" id="PF03358">
    <property type="entry name" value="FMN_red"/>
    <property type="match status" value="1"/>
</dbReference>
<evidence type="ECO:0000256" key="2">
    <source>
        <dbReference type="ARBA" id="ARBA00001966"/>
    </source>
</evidence>
<comment type="similarity">
    <text evidence="5">Belongs to the SsuE family. Isf subfamily.</text>
</comment>
<dbReference type="GO" id="GO:0016491">
    <property type="term" value="F:oxidoreductase activity"/>
    <property type="evidence" value="ECO:0007669"/>
    <property type="project" value="InterPro"/>
</dbReference>
<reference evidence="7 8" key="1">
    <citation type="journal article" date="2015" name="Int. J. Syst. Evol. Microbiol.">
        <title>Methanoculleus sediminis sp. nov., a methanogen from sediments near a submarine mud volcano.</title>
        <authorList>
            <person name="Chen S.C."/>
            <person name="Chen M.F."/>
            <person name="Lai M.C."/>
            <person name="Weng C.Y."/>
            <person name="Wu S.Y."/>
            <person name="Lin S."/>
            <person name="Yang T.F."/>
            <person name="Chen P.C."/>
        </authorList>
    </citation>
    <scope>NUCLEOTIDE SEQUENCE [LARGE SCALE GENOMIC DNA]</scope>
    <source>
        <strain evidence="7 8">S3Fa</strain>
    </source>
</reference>
<evidence type="ECO:0000313" key="7">
    <source>
        <dbReference type="EMBL" id="KLK88926.1"/>
    </source>
</evidence>
<dbReference type="PATRIC" id="fig|1550566.3.peg.34"/>
<keyword evidence="3" id="KW-0285">Flavoprotein</keyword>
<sequence length="189" mass="20302">MSTGSVVLLCGSPRPGGNTAQVLGECAKVLEREGIETETILLGEKHILSCTACGLCTEGECALDDGLNEIIEKIREADGFIVGTPVYFGTARGDVTAALQRIGMVSMASDSFLSRKVGGPIAVARRGGHTATLQELLMFYLINDMIVPGSTYWNMVFGRTPGEALGDEEGMRTVRRFAENVAFLIRKLR</sequence>
<evidence type="ECO:0000256" key="4">
    <source>
        <dbReference type="ARBA" id="ARBA00022643"/>
    </source>
</evidence>
<dbReference type="PANTHER" id="PTHR43278">
    <property type="entry name" value="NAD(P)H-DEPENDENT FMN-CONTAINING OXIDOREDUCTASE YWQN-RELATED"/>
    <property type="match status" value="1"/>
</dbReference>
<dbReference type="Gene3D" id="3.40.50.360">
    <property type="match status" value="1"/>
</dbReference>
<dbReference type="InterPro" id="IPR005025">
    <property type="entry name" value="FMN_Rdtase-like_dom"/>
</dbReference>
<comment type="cofactor">
    <cofactor evidence="1">
        <name>FMN</name>
        <dbReference type="ChEBI" id="CHEBI:58210"/>
    </cofactor>
</comment>
<dbReference type="AlphaFoldDB" id="A0A0H1R285"/>
<comment type="caution">
    <text evidence="7">The sequence shown here is derived from an EMBL/GenBank/DDBJ whole genome shotgun (WGS) entry which is preliminary data.</text>
</comment>
<dbReference type="SUPFAM" id="SSF52218">
    <property type="entry name" value="Flavoproteins"/>
    <property type="match status" value="1"/>
</dbReference>
<dbReference type="EMBL" id="JXOJ01000001">
    <property type="protein sequence ID" value="KLK88926.1"/>
    <property type="molecule type" value="Genomic_DNA"/>
</dbReference>